<evidence type="ECO:0000259" key="2">
    <source>
        <dbReference type="PROSITE" id="PS51099"/>
    </source>
</evidence>
<dbReference type="RefSeq" id="WP_201312053.1">
    <property type="nucleotide sequence ID" value="NZ_BLYI01000062.1"/>
</dbReference>
<dbReference type="Gene3D" id="3.40.50.2300">
    <property type="match status" value="1"/>
</dbReference>
<dbReference type="PROSITE" id="PS51099">
    <property type="entry name" value="PTS_EIIB_TYPE_2"/>
    <property type="match status" value="1"/>
</dbReference>
<accession>A0A916Q8R0</accession>
<evidence type="ECO:0000313" key="3">
    <source>
        <dbReference type="EMBL" id="GFO86412.1"/>
    </source>
</evidence>
<evidence type="ECO:0000256" key="1">
    <source>
        <dbReference type="ARBA" id="ARBA00022679"/>
    </source>
</evidence>
<organism evidence="3 4">
    <name type="scientific">Anaerostipes butyraticus</name>
    <dbReference type="NCBI Taxonomy" id="645466"/>
    <lineage>
        <taxon>Bacteria</taxon>
        <taxon>Bacillati</taxon>
        <taxon>Bacillota</taxon>
        <taxon>Clostridia</taxon>
        <taxon>Lachnospirales</taxon>
        <taxon>Lachnospiraceae</taxon>
        <taxon>Anaerostipes</taxon>
    </lineage>
</organism>
<dbReference type="EMBL" id="BLYI01000062">
    <property type="protein sequence ID" value="GFO86412.1"/>
    <property type="molecule type" value="Genomic_DNA"/>
</dbReference>
<sequence length="92" mass="10304">MKTIMTVCGTGLGSSFVVEMNIRGLLGKWGLSDQYQTIHGAVYEVNENDADYFVVAKDLEDIMRGFPNLVILNSIIDEEELEEKLYKALNGE</sequence>
<dbReference type="InterPro" id="IPR003501">
    <property type="entry name" value="PTS_EIIB_2/3"/>
</dbReference>
<dbReference type="Pfam" id="PF02302">
    <property type="entry name" value="PTS_IIB"/>
    <property type="match status" value="1"/>
</dbReference>
<reference evidence="3" key="1">
    <citation type="submission" date="2020-06" db="EMBL/GenBank/DDBJ databases">
        <title>Characterization of fructooligosaccharide metabolism and fructooligosaccharide-degrading enzymes in human commensal butyrate producers.</title>
        <authorList>
            <person name="Tanno H."/>
            <person name="Fujii T."/>
            <person name="Hirano K."/>
            <person name="Maeno S."/>
            <person name="Tonozuka T."/>
            <person name="Sakamoto M."/>
            <person name="Ohkuma M."/>
            <person name="Tochio T."/>
            <person name="Endo A."/>
        </authorList>
    </citation>
    <scope>NUCLEOTIDE SEQUENCE</scope>
    <source>
        <strain evidence="3">JCM 17466</strain>
    </source>
</reference>
<name>A0A916Q8R0_9FIRM</name>
<dbReference type="InterPro" id="IPR013011">
    <property type="entry name" value="PTS_EIIB_2"/>
</dbReference>
<dbReference type="GO" id="GO:0009401">
    <property type="term" value="P:phosphoenolpyruvate-dependent sugar phosphotransferase system"/>
    <property type="evidence" value="ECO:0007669"/>
    <property type="project" value="InterPro"/>
</dbReference>
<gene>
    <name evidence="3" type="primary">pts25B</name>
    <name evidence="3" type="ORF">ANBU17_27590</name>
</gene>
<comment type="caution">
    <text evidence="3">The sequence shown here is derived from an EMBL/GenBank/DDBJ whole genome shotgun (WGS) entry which is preliminary data.</text>
</comment>
<keyword evidence="1" id="KW-0808">Transferase</keyword>
<protein>
    <submittedName>
        <fullName evidence="3">PTS lactose transporter subunit IIB</fullName>
    </submittedName>
</protein>
<dbReference type="Proteomes" id="UP000613208">
    <property type="component" value="Unassembled WGS sequence"/>
</dbReference>
<proteinExistence type="predicted"/>
<evidence type="ECO:0000313" key="4">
    <source>
        <dbReference type="Proteomes" id="UP000613208"/>
    </source>
</evidence>
<dbReference type="AlphaFoldDB" id="A0A916Q8R0"/>
<dbReference type="CDD" id="cd05563">
    <property type="entry name" value="PTS_IIB_ascorbate"/>
    <property type="match status" value="1"/>
</dbReference>
<dbReference type="GO" id="GO:0008982">
    <property type="term" value="F:protein-N(PI)-phosphohistidine-sugar phosphotransferase activity"/>
    <property type="evidence" value="ECO:0007669"/>
    <property type="project" value="InterPro"/>
</dbReference>
<dbReference type="SUPFAM" id="SSF52794">
    <property type="entry name" value="PTS system IIB component-like"/>
    <property type="match status" value="1"/>
</dbReference>
<dbReference type="InterPro" id="IPR036095">
    <property type="entry name" value="PTS_EIIB-like_sf"/>
</dbReference>
<feature type="domain" description="PTS EIIB type-2" evidence="2">
    <location>
        <begin position="1"/>
        <end position="92"/>
    </location>
</feature>
<keyword evidence="4" id="KW-1185">Reference proteome</keyword>